<protein>
    <submittedName>
        <fullName evidence="1">Uncharacterized protein</fullName>
    </submittedName>
</protein>
<evidence type="ECO:0000313" key="1">
    <source>
        <dbReference type="EMBL" id="MBO8438499.1"/>
    </source>
</evidence>
<dbReference type="EMBL" id="JADIMW010000067">
    <property type="protein sequence ID" value="MBO8438499.1"/>
    <property type="molecule type" value="Genomic_DNA"/>
</dbReference>
<reference evidence="1" key="2">
    <citation type="journal article" date="2021" name="PeerJ">
        <title>Extensive microbial diversity within the chicken gut microbiome revealed by metagenomics and culture.</title>
        <authorList>
            <person name="Gilroy R."/>
            <person name="Ravi A."/>
            <person name="Getino M."/>
            <person name="Pursley I."/>
            <person name="Horton D.L."/>
            <person name="Alikhan N.F."/>
            <person name="Baker D."/>
            <person name="Gharbi K."/>
            <person name="Hall N."/>
            <person name="Watson M."/>
            <person name="Adriaenssens E.M."/>
            <person name="Foster-Nyarko E."/>
            <person name="Jarju S."/>
            <person name="Secka A."/>
            <person name="Antonio M."/>
            <person name="Oren A."/>
            <person name="Chaudhuri R.R."/>
            <person name="La Ragione R."/>
            <person name="Hildebrand F."/>
            <person name="Pallen M.J."/>
        </authorList>
    </citation>
    <scope>NUCLEOTIDE SEQUENCE</scope>
    <source>
        <strain evidence="1">G3-4614</strain>
    </source>
</reference>
<comment type="caution">
    <text evidence="1">The sequence shown here is derived from an EMBL/GenBank/DDBJ whole genome shotgun (WGS) entry which is preliminary data.</text>
</comment>
<accession>A0A9D9H7D4</accession>
<gene>
    <name evidence="1" type="ORF">IAC54_06335</name>
</gene>
<proteinExistence type="predicted"/>
<name>A0A9D9H7D4_9BACT</name>
<dbReference type="Proteomes" id="UP000823636">
    <property type="component" value="Unassembled WGS sequence"/>
</dbReference>
<reference evidence="1" key="1">
    <citation type="submission" date="2020-10" db="EMBL/GenBank/DDBJ databases">
        <authorList>
            <person name="Gilroy R."/>
        </authorList>
    </citation>
    <scope>NUCLEOTIDE SEQUENCE</scope>
    <source>
        <strain evidence="1">G3-4614</strain>
    </source>
</reference>
<evidence type="ECO:0000313" key="2">
    <source>
        <dbReference type="Proteomes" id="UP000823636"/>
    </source>
</evidence>
<organism evidence="1 2">
    <name type="scientific">Candidatus Caccoplasma merdipullorum</name>
    <dbReference type="NCBI Taxonomy" id="2840718"/>
    <lineage>
        <taxon>Bacteria</taxon>
        <taxon>Pseudomonadati</taxon>
        <taxon>Bacteroidota</taxon>
        <taxon>Bacteroidia</taxon>
        <taxon>Bacteroidales</taxon>
        <taxon>Bacteroidaceae</taxon>
        <taxon>Bacteroidaceae incertae sedis</taxon>
        <taxon>Candidatus Caccoplasma</taxon>
    </lineage>
</organism>
<sequence>MFNLNFLFMKGYYESENRRYGLPSRQIVIKRLSRLFPERTFDTDEELFDILAEYDTKLDEKYDKLRKDQSSLANLFISNPKMGSFISEVVEGEDPLIACVRYFGKDMLECAGDERRMAEIRKENDDYLARMNQVRETEKEITENWKRSERAIERFKESKGMSEGDFEMFLSKICRICEQVFMSEFTYELLDTLYKGINYDEDIDSAQEAGEVKGRNMRIMFDKEMEEGDNVPGLKGAASRGDSEAGNLTPIFGLRRRKSVWDM</sequence>
<dbReference type="AlphaFoldDB" id="A0A9D9H7D4"/>